<dbReference type="Gene3D" id="2.40.128.20">
    <property type="match status" value="1"/>
</dbReference>
<dbReference type="GO" id="GO:0060347">
    <property type="term" value="P:heart trabecula formation"/>
    <property type="evidence" value="ECO:0007669"/>
    <property type="project" value="Ensembl"/>
</dbReference>
<evidence type="ECO:0000256" key="2">
    <source>
        <dbReference type="ARBA" id="ARBA00006889"/>
    </source>
</evidence>
<keyword evidence="6" id="KW-1015">Disulfide bond</keyword>
<dbReference type="PIRSF" id="PIRSF500204">
    <property type="entry name" value="RBP_purpurin"/>
    <property type="match status" value="1"/>
</dbReference>
<evidence type="ECO:0000256" key="4">
    <source>
        <dbReference type="ARBA" id="ARBA00022525"/>
    </source>
</evidence>
<dbReference type="GO" id="GO:0019841">
    <property type="term" value="F:retinol binding"/>
    <property type="evidence" value="ECO:0000318"/>
    <property type="project" value="GO_Central"/>
</dbReference>
<dbReference type="PANTHER" id="PTHR11873">
    <property type="entry name" value="RETINOL-BINDING PROTEIN 4"/>
    <property type="match status" value="1"/>
</dbReference>
<reference evidence="10" key="3">
    <citation type="submission" date="2025-09" db="UniProtKB">
        <authorList>
            <consortium name="Ensembl"/>
        </authorList>
    </citation>
    <scope>IDENTIFICATION</scope>
</reference>
<dbReference type="GO" id="GO:0042593">
    <property type="term" value="P:glucose homeostasis"/>
    <property type="evidence" value="ECO:0007669"/>
    <property type="project" value="Ensembl"/>
</dbReference>
<dbReference type="PRINTS" id="PR01174">
    <property type="entry name" value="RETINOLBNDNG"/>
</dbReference>
<dbReference type="GO" id="GO:0048807">
    <property type="term" value="P:female genitalia morphogenesis"/>
    <property type="evidence" value="ECO:0007669"/>
    <property type="project" value="Ensembl"/>
</dbReference>
<dbReference type="GO" id="GO:0007283">
    <property type="term" value="P:spermatogenesis"/>
    <property type="evidence" value="ECO:0007669"/>
    <property type="project" value="Ensembl"/>
</dbReference>
<dbReference type="FunCoup" id="A0A803TQ43">
    <property type="interactions" value="47"/>
</dbReference>
<accession>A0A803TQ43</accession>
<feature type="binding site" evidence="7">
    <location>
        <position position="158"/>
    </location>
    <ligand>
        <name>substrate</name>
    </ligand>
</feature>
<sequence>MLASLLKSQQKSSFASNEKKVNCFTSNGKMVQRNKMGSARKLLAWLVLVALALLNSRCQAQRDCQVSNFRVQENFDKTRYAGLWYGIAKKDPEGLFLQDNIIAQFFVDENGKMTATARGRVELFNNWEVCADMVGTFTETEDPAKFKMKYWGMASYLQKGNDDHWVIATDYDTYALHYACRLVNYDGTCADSYSFVFSRDPNGLSPDVQRIVRQKQTEICLERQYRVIVHNGKDSFNLNFTEMLVMGVGVCVEMKQG</sequence>
<proteinExistence type="inferred from homology"/>
<dbReference type="GO" id="GO:0030277">
    <property type="term" value="P:maintenance of gastrointestinal epithelium"/>
    <property type="evidence" value="ECO:0007669"/>
    <property type="project" value="Ensembl"/>
</dbReference>
<keyword evidence="5" id="KW-0683">Retinol-binding</keyword>
<evidence type="ECO:0000256" key="7">
    <source>
        <dbReference type="PIRSR" id="PIRSR036893-51"/>
    </source>
</evidence>
<dbReference type="InterPro" id="IPR002449">
    <property type="entry name" value="Retinol-bd/Purpurin"/>
</dbReference>
<dbReference type="InterPro" id="IPR000566">
    <property type="entry name" value="Lipocln_cytosolic_FA-bd_dom"/>
</dbReference>
<gene>
    <name evidence="10" type="primary">RBP4</name>
</gene>
<protein>
    <submittedName>
        <fullName evidence="10">Retinol binding protein 4</fullName>
    </submittedName>
</protein>
<dbReference type="GeneTree" id="ENSGT00510000047107"/>
<dbReference type="GO" id="GO:0060068">
    <property type="term" value="P:vagina development"/>
    <property type="evidence" value="ECO:0007669"/>
    <property type="project" value="Ensembl"/>
</dbReference>
<dbReference type="GO" id="GO:0048562">
    <property type="term" value="P:embryonic organ morphogenesis"/>
    <property type="evidence" value="ECO:0007669"/>
    <property type="project" value="Ensembl"/>
</dbReference>
<dbReference type="GO" id="GO:0034632">
    <property type="term" value="F:retinol transmembrane transporter activity"/>
    <property type="evidence" value="ECO:0007669"/>
    <property type="project" value="InterPro"/>
</dbReference>
<dbReference type="GO" id="GO:0034633">
    <property type="term" value="P:retinol transport"/>
    <property type="evidence" value="ECO:0000318"/>
    <property type="project" value="GO_Central"/>
</dbReference>
<organism evidence="10 11">
    <name type="scientific">Anolis carolinensis</name>
    <name type="common">Green anole</name>
    <name type="synonym">American chameleon</name>
    <dbReference type="NCBI Taxonomy" id="28377"/>
    <lineage>
        <taxon>Eukaryota</taxon>
        <taxon>Metazoa</taxon>
        <taxon>Chordata</taxon>
        <taxon>Craniata</taxon>
        <taxon>Vertebrata</taxon>
        <taxon>Euteleostomi</taxon>
        <taxon>Lepidosauria</taxon>
        <taxon>Squamata</taxon>
        <taxon>Bifurcata</taxon>
        <taxon>Unidentata</taxon>
        <taxon>Episquamata</taxon>
        <taxon>Toxicofera</taxon>
        <taxon>Iguania</taxon>
        <taxon>Dactyloidae</taxon>
        <taxon>Anolis</taxon>
    </lineage>
</organism>
<dbReference type="GO" id="GO:0030324">
    <property type="term" value="P:lung development"/>
    <property type="evidence" value="ECO:0007669"/>
    <property type="project" value="Ensembl"/>
</dbReference>
<feature type="domain" description="Lipocalin/cytosolic fatty-acid binding" evidence="9">
    <location>
        <begin position="81"/>
        <end position="221"/>
    </location>
</feature>
<dbReference type="PROSITE" id="PS00213">
    <property type="entry name" value="LIPOCALIN"/>
    <property type="match status" value="1"/>
</dbReference>
<dbReference type="GO" id="GO:0071939">
    <property type="term" value="P:vitamin A import into cell"/>
    <property type="evidence" value="ECO:0007669"/>
    <property type="project" value="Ensembl"/>
</dbReference>
<dbReference type="CDD" id="cd00743">
    <property type="entry name" value="lipocalin_RBP_like"/>
    <property type="match status" value="1"/>
</dbReference>
<evidence type="ECO:0000256" key="8">
    <source>
        <dbReference type="RuleBase" id="RU003695"/>
    </source>
</evidence>
<dbReference type="Proteomes" id="UP000001646">
    <property type="component" value="Unplaced"/>
</dbReference>
<dbReference type="GO" id="GO:0032024">
    <property type="term" value="P:positive regulation of insulin secretion"/>
    <property type="evidence" value="ECO:0007669"/>
    <property type="project" value="Ensembl"/>
</dbReference>
<dbReference type="PIRSF" id="PIRSF036893">
    <property type="entry name" value="Lipocalin_ApoD"/>
    <property type="match status" value="1"/>
</dbReference>
<evidence type="ECO:0000256" key="1">
    <source>
        <dbReference type="ARBA" id="ARBA00004613"/>
    </source>
</evidence>
<dbReference type="GO" id="GO:0008584">
    <property type="term" value="P:male gonad development"/>
    <property type="evidence" value="ECO:0007669"/>
    <property type="project" value="Ensembl"/>
</dbReference>
<comment type="similarity">
    <text evidence="2 8">Belongs to the calycin superfamily. Lipocalin family.</text>
</comment>
<evidence type="ECO:0000256" key="5">
    <source>
        <dbReference type="ARBA" id="ARBA00023072"/>
    </source>
</evidence>
<dbReference type="PRINTS" id="PR00179">
    <property type="entry name" value="LIPOCALIN"/>
</dbReference>
<dbReference type="GO" id="GO:0006094">
    <property type="term" value="P:gluconeogenesis"/>
    <property type="evidence" value="ECO:0007669"/>
    <property type="project" value="Ensembl"/>
</dbReference>
<evidence type="ECO:0000256" key="3">
    <source>
        <dbReference type="ARBA" id="ARBA00022448"/>
    </source>
</evidence>
<dbReference type="GO" id="GO:0060044">
    <property type="term" value="P:negative regulation of cardiac muscle cell proliferation"/>
    <property type="evidence" value="ECO:0007669"/>
    <property type="project" value="Ensembl"/>
</dbReference>
<dbReference type="GO" id="GO:0060157">
    <property type="term" value="P:urinary bladder development"/>
    <property type="evidence" value="ECO:0007669"/>
    <property type="project" value="Ensembl"/>
</dbReference>
<dbReference type="FunFam" id="2.40.128.20:FF:000004">
    <property type="entry name" value="Retinol-binding protein 4"/>
    <property type="match status" value="1"/>
</dbReference>
<dbReference type="GO" id="GO:0032868">
    <property type="term" value="P:response to insulin"/>
    <property type="evidence" value="ECO:0007669"/>
    <property type="project" value="Ensembl"/>
</dbReference>
<dbReference type="GO" id="GO:0050908">
    <property type="term" value="P:detection of light stimulus involved in visual perception"/>
    <property type="evidence" value="ECO:0007669"/>
    <property type="project" value="Ensembl"/>
</dbReference>
<dbReference type="GO" id="GO:0140104">
    <property type="term" value="F:molecular carrier activity"/>
    <property type="evidence" value="ECO:0007669"/>
    <property type="project" value="Ensembl"/>
</dbReference>
<dbReference type="InterPro" id="IPR012674">
    <property type="entry name" value="Calycin"/>
</dbReference>
<reference evidence="10" key="1">
    <citation type="submission" date="2009-12" db="EMBL/GenBank/DDBJ databases">
        <title>The Genome Sequence of Anolis carolinensis (Green Anole Lizard).</title>
        <authorList>
            <consortium name="The Genome Sequencing Platform"/>
            <person name="Di Palma F."/>
            <person name="Alfoldi J."/>
            <person name="Heiman D."/>
            <person name="Young S."/>
            <person name="Grabherr M."/>
            <person name="Johnson J."/>
            <person name="Lander E.S."/>
            <person name="Lindblad-Toh K."/>
        </authorList>
    </citation>
    <scope>NUCLEOTIDE SEQUENCE [LARGE SCALE GENOMIC DNA]</scope>
    <source>
        <strain evidence="10">JBL SC #1</strain>
    </source>
</reference>
<evidence type="ECO:0000256" key="6">
    <source>
        <dbReference type="ARBA" id="ARBA00023157"/>
    </source>
</evidence>
<evidence type="ECO:0000259" key="9">
    <source>
        <dbReference type="Pfam" id="PF00061"/>
    </source>
</evidence>
<dbReference type="GO" id="GO:0002639">
    <property type="term" value="P:positive regulation of immunoglobulin production"/>
    <property type="evidence" value="ECO:0007669"/>
    <property type="project" value="Ensembl"/>
</dbReference>
<dbReference type="SUPFAM" id="SSF50814">
    <property type="entry name" value="Lipocalins"/>
    <property type="match status" value="1"/>
</dbReference>
<evidence type="ECO:0000313" key="10">
    <source>
        <dbReference type="Ensembl" id="ENSACAP00000037333.1"/>
    </source>
</evidence>
<dbReference type="Ensembl" id="ENSACAT00000047167.1">
    <property type="protein sequence ID" value="ENSACAP00000037333.1"/>
    <property type="gene ID" value="ENSACAG00000007043.4"/>
</dbReference>
<dbReference type="GO" id="GO:0048738">
    <property type="term" value="P:cardiac muscle tissue development"/>
    <property type="evidence" value="ECO:0007669"/>
    <property type="project" value="Ensembl"/>
</dbReference>
<name>A0A803TQ43_ANOCA</name>
<dbReference type="InParanoid" id="A0A803TQ43"/>
<reference evidence="10" key="2">
    <citation type="submission" date="2025-08" db="UniProtKB">
        <authorList>
            <consortium name="Ensembl"/>
        </authorList>
    </citation>
    <scope>IDENTIFICATION</scope>
</reference>
<dbReference type="GO" id="GO:0048706">
    <property type="term" value="P:embryonic skeletal system development"/>
    <property type="evidence" value="ECO:0007669"/>
    <property type="project" value="Ensembl"/>
</dbReference>
<keyword evidence="4" id="KW-0964">Secreted</keyword>
<dbReference type="PANTHER" id="PTHR11873:SF2">
    <property type="entry name" value="RETINOL-BINDING PROTEIN 4"/>
    <property type="match status" value="1"/>
</dbReference>
<dbReference type="GO" id="GO:0042574">
    <property type="term" value="P:retinal metabolic process"/>
    <property type="evidence" value="ECO:0007669"/>
    <property type="project" value="Ensembl"/>
</dbReference>
<evidence type="ECO:0000313" key="11">
    <source>
        <dbReference type="Proteomes" id="UP000001646"/>
    </source>
</evidence>
<dbReference type="InterPro" id="IPR022271">
    <property type="entry name" value="Lipocalin_ApoD"/>
</dbReference>
<dbReference type="GO" id="GO:0007603">
    <property type="term" value="P:phototransduction, visible light"/>
    <property type="evidence" value="ECO:0007669"/>
    <property type="project" value="Ensembl"/>
</dbReference>
<dbReference type="InterPro" id="IPR022272">
    <property type="entry name" value="Lipocalin_CS"/>
</dbReference>
<dbReference type="Bgee" id="ENSACAG00000007043">
    <property type="expression patterns" value="Expressed in liver and 11 other cell types or tissues"/>
</dbReference>
<keyword evidence="3" id="KW-0813">Transport</keyword>
<dbReference type="GO" id="GO:0060059">
    <property type="term" value="P:embryonic retina morphogenesis in camera-type eye"/>
    <property type="evidence" value="ECO:0007669"/>
    <property type="project" value="Ensembl"/>
</dbReference>
<dbReference type="GO" id="GO:0032526">
    <property type="term" value="P:response to retinoic acid"/>
    <property type="evidence" value="ECO:0007669"/>
    <property type="project" value="Ensembl"/>
</dbReference>
<dbReference type="GO" id="GO:0042572">
    <property type="term" value="P:retinol metabolic process"/>
    <property type="evidence" value="ECO:0007669"/>
    <property type="project" value="Ensembl"/>
</dbReference>
<dbReference type="AlphaFoldDB" id="A0A803TQ43"/>
<keyword evidence="11" id="KW-1185">Reference proteome</keyword>
<comment type="subcellular location">
    <subcellularLocation>
        <location evidence="1">Secreted</location>
    </subcellularLocation>
</comment>
<dbReference type="Pfam" id="PF00061">
    <property type="entry name" value="Lipocalin"/>
    <property type="match status" value="1"/>
</dbReference>
<dbReference type="GO" id="GO:0005615">
    <property type="term" value="C:extracellular space"/>
    <property type="evidence" value="ECO:0000318"/>
    <property type="project" value="GO_Central"/>
</dbReference>